<evidence type="ECO:0000259" key="5">
    <source>
        <dbReference type="PROSITE" id="PS01124"/>
    </source>
</evidence>
<reference evidence="6 7" key="1">
    <citation type="submission" date="2019-05" db="EMBL/GenBank/DDBJ databases">
        <authorList>
            <person name="Narsing Rao M.P."/>
            <person name="Li W.J."/>
        </authorList>
    </citation>
    <scope>NUCLEOTIDE SEQUENCE [LARGE SCALE GENOMIC DNA]</scope>
    <source>
        <strain evidence="6 7">SYSU_K30003</strain>
    </source>
</reference>
<proteinExistence type="predicted"/>
<dbReference type="InterPro" id="IPR020449">
    <property type="entry name" value="Tscrpt_reg_AraC-type_HTH"/>
</dbReference>
<dbReference type="PANTHER" id="PTHR43280:SF10">
    <property type="entry name" value="REGULATORY PROTEIN POCR"/>
    <property type="match status" value="1"/>
</dbReference>
<dbReference type="Gene3D" id="1.10.10.60">
    <property type="entry name" value="Homeodomain-like"/>
    <property type="match status" value="2"/>
</dbReference>
<dbReference type="SUPFAM" id="SSF46689">
    <property type="entry name" value="Homeodomain-like"/>
    <property type="match status" value="1"/>
</dbReference>
<dbReference type="Proteomes" id="UP000309676">
    <property type="component" value="Unassembled WGS sequence"/>
</dbReference>
<keyword evidence="3" id="KW-0804">Transcription</keyword>
<feature type="domain" description="HTH araC/xylS-type" evidence="5">
    <location>
        <begin position="678"/>
        <end position="777"/>
    </location>
</feature>
<sequence length="782" mass="88321">MNMLSGVTNRKYLQRILFYFNLSMVGLLLFTSISFYAYSKEIVLQTQREADRKVLSQIKHNLSYIEELVQNVAIMVNLDPGIVYLMNADAPEPVMKFQTLRKLDMVTEATTFVDSIVVAGGGSLHMYFGGSGLWTRTHMPELQESLRKRLESIRPEEIGRLVPVRIDEEGTGVDVFSFILVGNRPADGAVPSAVVVNVRPQWIFENVSNVNTLSEASNMILVDRNGTILHSGEEPSRSDRDIESYVSRTVREGGMEAAEDFSVQRIGDRSYVISQMSVGVGEWRVMNFLPYDEVMSRVQKLRDLTMLVTSAFLVVSFALSLFVANRLYRPIRKLLELFRNEDGKPSAKAPHDERDEMAFLTDAYRHTLDRLEQVDREDVKTKRIVEDYYLRSWIADSAARSEEEFRLCAETNPSLFEGGDDGVWRLVVLTMDQSPSALEASDGFREKLFRFAVCNILEELLSRSYAARVIDMNNEFIVALLRSTADAVDVDVVSKHVRDAQETFRQYYRRTFSAAVGEGIARRTALTEAYDATVHQLMYRLAFGPGALITPELALGNRSRDDATLPRALEKSLVEGLRSKDEAGVRDALRRAFEWIAGLHYDYMTFAAQQLVLAVKPVLREPAFAAHANAAESQKLNRKVLQADSLAAMREELETFLTSLCKTDADSPKEERGQLIVDAVKEIIEKNLTDITLSLQSIATSLKMSPAYVGRVFRQYENMSVGDYLTGYRLEKARELLSNSDYTVKEIADYLGFSNASYFITLFKKKYGTTPKDFRVNAALGK</sequence>
<dbReference type="GO" id="GO:0043565">
    <property type="term" value="F:sequence-specific DNA binding"/>
    <property type="evidence" value="ECO:0007669"/>
    <property type="project" value="InterPro"/>
</dbReference>
<evidence type="ECO:0000256" key="2">
    <source>
        <dbReference type="ARBA" id="ARBA00023125"/>
    </source>
</evidence>
<dbReference type="InterPro" id="IPR018060">
    <property type="entry name" value="HTH_AraC"/>
</dbReference>
<dbReference type="AlphaFoldDB" id="A0A5R9G7E6"/>
<dbReference type="Pfam" id="PF12833">
    <property type="entry name" value="HTH_18"/>
    <property type="match status" value="1"/>
</dbReference>
<dbReference type="PRINTS" id="PR00032">
    <property type="entry name" value="HTHARAC"/>
</dbReference>
<keyword evidence="7" id="KW-1185">Reference proteome</keyword>
<dbReference type="SMART" id="SM00342">
    <property type="entry name" value="HTH_ARAC"/>
    <property type="match status" value="1"/>
</dbReference>
<dbReference type="InterPro" id="IPR018062">
    <property type="entry name" value="HTH_AraC-typ_CS"/>
</dbReference>
<dbReference type="PROSITE" id="PS01124">
    <property type="entry name" value="HTH_ARAC_FAMILY_2"/>
    <property type="match status" value="1"/>
</dbReference>
<dbReference type="RefSeq" id="WP_138197619.1">
    <property type="nucleotide sequence ID" value="NZ_VCIW01000026.1"/>
</dbReference>
<dbReference type="EMBL" id="VCIW01000026">
    <property type="protein sequence ID" value="TLS48944.1"/>
    <property type="molecule type" value="Genomic_DNA"/>
</dbReference>
<comment type="caution">
    <text evidence="6">The sequence shown here is derived from an EMBL/GenBank/DDBJ whole genome shotgun (WGS) entry which is preliminary data.</text>
</comment>
<dbReference type="InterPro" id="IPR009057">
    <property type="entry name" value="Homeodomain-like_sf"/>
</dbReference>
<dbReference type="GO" id="GO:0003700">
    <property type="term" value="F:DNA-binding transcription factor activity"/>
    <property type="evidence" value="ECO:0007669"/>
    <property type="project" value="InterPro"/>
</dbReference>
<keyword evidence="4" id="KW-1133">Transmembrane helix</keyword>
<dbReference type="Gene3D" id="6.10.340.10">
    <property type="match status" value="1"/>
</dbReference>
<dbReference type="PROSITE" id="PS00041">
    <property type="entry name" value="HTH_ARAC_FAMILY_1"/>
    <property type="match status" value="1"/>
</dbReference>
<keyword evidence="4" id="KW-0812">Transmembrane</keyword>
<evidence type="ECO:0000256" key="4">
    <source>
        <dbReference type="SAM" id="Phobius"/>
    </source>
</evidence>
<name>A0A5R9G7E6_9BACL</name>
<feature type="transmembrane region" description="Helical" evidence="4">
    <location>
        <begin position="16"/>
        <end position="38"/>
    </location>
</feature>
<accession>A0A5R9G7E6</accession>
<evidence type="ECO:0000313" key="6">
    <source>
        <dbReference type="EMBL" id="TLS48944.1"/>
    </source>
</evidence>
<keyword evidence="1" id="KW-0805">Transcription regulation</keyword>
<feature type="transmembrane region" description="Helical" evidence="4">
    <location>
        <begin position="304"/>
        <end position="324"/>
    </location>
</feature>
<evidence type="ECO:0000313" key="7">
    <source>
        <dbReference type="Proteomes" id="UP000309676"/>
    </source>
</evidence>
<keyword evidence="2" id="KW-0238">DNA-binding</keyword>
<evidence type="ECO:0000256" key="3">
    <source>
        <dbReference type="ARBA" id="ARBA00023163"/>
    </source>
</evidence>
<protein>
    <submittedName>
        <fullName evidence="6">AraC family transcriptional regulator</fullName>
    </submittedName>
</protein>
<evidence type="ECO:0000256" key="1">
    <source>
        <dbReference type="ARBA" id="ARBA00023015"/>
    </source>
</evidence>
<keyword evidence="4" id="KW-0472">Membrane</keyword>
<gene>
    <name evidence="6" type="ORF">FE782_27790</name>
</gene>
<dbReference type="OrthoDB" id="2484341at2"/>
<dbReference type="PANTHER" id="PTHR43280">
    <property type="entry name" value="ARAC-FAMILY TRANSCRIPTIONAL REGULATOR"/>
    <property type="match status" value="1"/>
</dbReference>
<organism evidence="6 7">
    <name type="scientific">Paenibacillus antri</name>
    <dbReference type="NCBI Taxonomy" id="2582848"/>
    <lineage>
        <taxon>Bacteria</taxon>
        <taxon>Bacillati</taxon>
        <taxon>Bacillota</taxon>
        <taxon>Bacilli</taxon>
        <taxon>Bacillales</taxon>
        <taxon>Paenibacillaceae</taxon>
        <taxon>Paenibacillus</taxon>
    </lineage>
</organism>